<dbReference type="InterPro" id="IPR038649">
    <property type="entry name" value="EXOI_SH3_sf"/>
</dbReference>
<keyword evidence="3" id="KW-0540">Nuclease</keyword>
<keyword evidence="3" id="KW-0378">Hydrolase</keyword>
<proteinExistence type="predicted"/>
<evidence type="ECO:0000259" key="2">
    <source>
        <dbReference type="PROSITE" id="PS51785"/>
    </source>
</evidence>
<keyword evidence="3" id="KW-0269">Exonuclease</keyword>
<dbReference type="Proteomes" id="UP000705230">
    <property type="component" value="Unassembled WGS sequence"/>
</dbReference>
<evidence type="ECO:0000313" key="3">
    <source>
        <dbReference type="EMBL" id="MBL6903358.1"/>
    </source>
</evidence>
<dbReference type="InterPro" id="IPR036397">
    <property type="entry name" value="RNaseH_sf"/>
</dbReference>
<sequence>MTDNNNLIFYDTETTGIQRDFSQILQCGSVLTDKAFNSLEEQDIGCAPLPWIIPNPRAMLTNKKTNLFNSNVSHYEMILDLQRQWKQWTLDNPGIFISYNGHAFDEELVRRQFFWNLLEPYITNTNGNGRLDLMLMMHNIVCFFPEAINIPLFEDGPKISLKLEDIARANNISADSAHDAIADCNLMIDVTKKIHSAVPDVFYSFLNISTKPGVMNLLNTDGFLALGEVFRRQIFRYPVVFCGSDPSRPNEIVFFDLSFDDPEEILELELSEIFKLINAGGRDGPLKKYKINKTIPICHSDLLTDRTLFDIDFDELNRRAQLVKNHEDFQTKVSQAMSDRMMSFPEPEFIEQTIYSGGFPSYKDKDLMQEFHLTDDAEHRVKIARNFEDERTRIFAERIICQMHFEQAPNDFKNRYKELFDERIASKGLWGYVESSIEETSKLLGESDNQETTNILEDTLEHLRKMQSLID</sequence>
<dbReference type="AlphaFoldDB" id="A0A937M1W6"/>
<dbReference type="SUPFAM" id="SSF53098">
    <property type="entry name" value="Ribonuclease H-like"/>
    <property type="match status" value="1"/>
</dbReference>
<dbReference type="GO" id="GO:0006281">
    <property type="term" value="P:DNA repair"/>
    <property type="evidence" value="ECO:0007669"/>
    <property type="project" value="InterPro"/>
</dbReference>
<dbReference type="PROSITE" id="PS51785">
    <property type="entry name" value="EXOI_C"/>
    <property type="match status" value="1"/>
</dbReference>
<accession>A0A937M1W6</accession>
<dbReference type="GO" id="GO:0008310">
    <property type="term" value="F:single-stranded DNA 3'-5' DNA exonuclease activity"/>
    <property type="evidence" value="ECO:0007669"/>
    <property type="project" value="InterPro"/>
</dbReference>
<evidence type="ECO:0000313" key="4">
    <source>
        <dbReference type="Proteomes" id="UP000705230"/>
    </source>
</evidence>
<feature type="domain" description="ExoI C-terminal" evidence="2">
    <location>
        <begin position="345"/>
        <end position="467"/>
    </location>
</feature>
<dbReference type="PROSITE" id="PS51784">
    <property type="entry name" value="EXOI_SH3"/>
    <property type="match status" value="1"/>
</dbReference>
<dbReference type="GO" id="GO:0046872">
    <property type="term" value="F:metal ion binding"/>
    <property type="evidence" value="ECO:0007669"/>
    <property type="project" value="UniProtKB-KW"/>
</dbReference>
<dbReference type="Gene3D" id="3.30.420.10">
    <property type="entry name" value="Ribonuclease H-like superfamily/Ribonuclease H"/>
    <property type="match status" value="1"/>
</dbReference>
<feature type="domain" description="ExoI SH3-like" evidence="1">
    <location>
        <begin position="199"/>
        <end position="341"/>
    </location>
</feature>
<dbReference type="InterPro" id="IPR012337">
    <property type="entry name" value="RNaseH-like_sf"/>
</dbReference>
<dbReference type="InterPro" id="IPR058561">
    <property type="entry name" value="Exonuc_1_C"/>
</dbReference>
<dbReference type="Gene3D" id="3.30.1520.20">
    <property type="entry name" value="Exonuclease ExoI, domain 2"/>
    <property type="match status" value="1"/>
</dbReference>
<dbReference type="GO" id="GO:0003676">
    <property type="term" value="F:nucleic acid binding"/>
    <property type="evidence" value="ECO:0007669"/>
    <property type="project" value="InterPro"/>
</dbReference>
<evidence type="ECO:0000259" key="1">
    <source>
        <dbReference type="PROSITE" id="PS51784"/>
    </source>
</evidence>
<organism evidence="3 4">
    <name type="scientific">SAR86 cluster bacterium</name>
    <dbReference type="NCBI Taxonomy" id="2030880"/>
    <lineage>
        <taxon>Bacteria</taxon>
        <taxon>Pseudomonadati</taxon>
        <taxon>Pseudomonadota</taxon>
        <taxon>Gammaproteobacteria</taxon>
        <taxon>SAR86 cluster</taxon>
    </lineage>
</organism>
<gene>
    <name evidence="3" type="ORF">ISR29_04065</name>
</gene>
<dbReference type="InterPro" id="IPR034747">
    <property type="entry name" value="EXOI_SH3"/>
</dbReference>
<reference evidence="3" key="1">
    <citation type="submission" date="2020-10" db="EMBL/GenBank/DDBJ databases">
        <title>Microbiome of the Black Sea water column analyzed by genome centric metagenomics.</title>
        <authorList>
            <person name="Cabello-Yeves P.J."/>
            <person name="Callieri C."/>
            <person name="Picazo A."/>
            <person name="Mehrshad M."/>
            <person name="Haro-Moreno J.M."/>
            <person name="Roda-Garcia J."/>
            <person name="Dzembekova N."/>
            <person name="Slabakova V."/>
            <person name="Slabakova N."/>
            <person name="Moncheva S."/>
            <person name="Rodriguez-Valera F."/>
        </authorList>
    </citation>
    <scope>NUCLEOTIDE SEQUENCE</scope>
    <source>
        <strain evidence="3">BS30m-G43</strain>
    </source>
</reference>
<comment type="caution">
    <text evidence="3">The sequence shown here is derived from an EMBL/GenBank/DDBJ whole genome shotgun (WGS) entry which is preliminary data.</text>
</comment>
<dbReference type="EMBL" id="JADHSG010000004">
    <property type="protein sequence ID" value="MBL6903358.1"/>
    <property type="molecule type" value="Genomic_DNA"/>
</dbReference>
<protein>
    <submittedName>
        <fullName evidence="3">Exonuclease</fullName>
    </submittedName>
</protein>
<name>A0A937M1W6_9GAMM</name>